<reference evidence="7 8" key="1">
    <citation type="submission" date="2017-02" db="EMBL/GenBank/DDBJ databases">
        <title>Draft genome sequence of Moraxella pluranimalium CCUG 54913T type strain.</title>
        <authorList>
            <person name="Salva-Serra F."/>
            <person name="Engstrom-Jakobsson H."/>
            <person name="Thorell K."/>
            <person name="Jaen-Luchoro D."/>
            <person name="Gonzales-Siles L."/>
            <person name="Karlsson R."/>
            <person name="Yazdan S."/>
            <person name="Boulund F."/>
            <person name="Johnning A."/>
            <person name="Engstrand L."/>
            <person name="Kristiansson E."/>
            <person name="Moore E."/>
        </authorList>
    </citation>
    <scope>NUCLEOTIDE SEQUENCE [LARGE SCALE GENOMIC DNA]</scope>
    <source>
        <strain evidence="7 8">CCUG 54913</strain>
    </source>
</reference>
<dbReference type="SMART" id="SM00062">
    <property type="entry name" value="PBPb"/>
    <property type="match status" value="1"/>
</dbReference>
<organism evidence="7 8">
    <name type="scientific">Moraxella pluranimalium</name>
    <dbReference type="NCBI Taxonomy" id="470453"/>
    <lineage>
        <taxon>Bacteria</taxon>
        <taxon>Pseudomonadati</taxon>
        <taxon>Pseudomonadota</taxon>
        <taxon>Gammaproteobacteria</taxon>
        <taxon>Moraxellales</taxon>
        <taxon>Moraxellaceae</taxon>
        <taxon>Moraxella</taxon>
    </lineage>
</organism>
<dbReference type="Pfam" id="PF00497">
    <property type="entry name" value="SBP_bac_3"/>
    <property type="match status" value="1"/>
</dbReference>
<evidence type="ECO:0000256" key="4">
    <source>
        <dbReference type="RuleBase" id="RU003744"/>
    </source>
</evidence>
<dbReference type="InterPro" id="IPR018313">
    <property type="entry name" value="SBP_3_CS"/>
</dbReference>
<evidence type="ECO:0000259" key="6">
    <source>
        <dbReference type="SMART" id="SM00062"/>
    </source>
</evidence>
<dbReference type="PANTHER" id="PTHR35936">
    <property type="entry name" value="MEMBRANE-BOUND LYTIC MUREIN TRANSGLYCOSYLASE F"/>
    <property type="match status" value="1"/>
</dbReference>
<dbReference type="RefSeq" id="WP_078253685.1">
    <property type="nucleotide sequence ID" value="NZ_MUYU01000008.1"/>
</dbReference>
<dbReference type="Gene3D" id="3.40.190.10">
    <property type="entry name" value="Periplasmic binding protein-like II"/>
    <property type="match status" value="2"/>
</dbReference>
<accession>A0A1T0CR92</accession>
<comment type="similarity">
    <text evidence="2 4">Belongs to the bacterial solute-binding protein 3 family.</text>
</comment>
<evidence type="ECO:0000256" key="3">
    <source>
        <dbReference type="ARBA" id="ARBA00022729"/>
    </source>
</evidence>
<name>A0A1T0CR92_9GAMM</name>
<dbReference type="PROSITE" id="PS51257">
    <property type="entry name" value="PROKAR_LIPOPROTEIN"/>
    <property type="match status" value="1"/>
</dbReference>
<feature type="domain" description="Solute-binding protein family 3/N-terminal" evidence="6">
    <location>
        <begin position="56"/>
        <end position="277"/>
    </location>
</feature>
<evidence type="ECO:0000256" key="5">
    <source>
        <dbReference type="SAM" id="MobiDB-lite"/>
    </source>
</evidence>
<evidence type="ECO:0000313" key="7">
    <source>
        <dbReference type="EMBL" id="OOS24866.1"/>
    </source>
</evidence>
<gene>
    <name evidence="7" type="ORF">B0680_03575</name>
</gene>
<feature type="compositionally biased region" description="Polar residues" evidence="5">
    <location>
        <begin position="31"/>
        <end position="44"/>
    </location>
</feature>
<dbReference type="CDD" id="cd13711">
    <property type="entry name" value="PBP2_Ngo0372_TcyA"/>
    <property type="match status" value="1"/>
</dbReference>
<sequence length="283" mass="30632">MRIFRSLMPVVFGTALLSACGGDKPAEQPAPTKTETSEAPKTTASDLLERLNSGGTIIVGTEGTYAPFSYHDETGKLTGYDVEVTRAIADKLGVKVEFKETQWDAMLAGLDAGRFDMVANQVNLQSEERKAKYDGTTNYTYSTAVVLAKPETQVASWEDLKGKKSAQSLTVNFGKIAEKYGATLEPIEGLSQAITLVQQGRADVTINDKLAVLEYFKAKPDHGLVIKLEGGKEYEQSSGIALRKGEEAAVAKLNDAIKQLQDDGTLARLGEQFFGQDVSKPQQ</sequence>
<dbReference type="InterPro" id="IPR001638">
    <property type="entry name" value="Solute-binding_3/MltF_N"/>
</dbReference>
<dbReference type="STRING" id="470453.B0680_03575"/>
<keyword evidence="3" id="KW-0732">Signal</keyword>
<protein>
    <submittedName>
        <fullName evidence="7">Amino acid ABC transporter substrate-binding protein</fullName>
    </submittedName>
</protein>
<dbReference type="AlphaFoldDB" id="A0A1T0CR92"/>
<comment type="caution">
    <text evidence="7">The sequence shown here is derived from an EMBL/GenBank/DDBJ whole genome shotgun (WGS) entry which is preliminary data.</text>
</comment>
<dbReference type="PROSITE" id="PS01039">
    <property type="entry name" value="SBP_BACTERIAL_3"/>
    <property type="match status" value="1"/>
</dbReference>
<evidence type="ECO:0000256" key="2">
    <source>
        <dbReference type="ARBA" id="ARBA00010333"/>
    </source>
</evidence>
<keyword evidence="8" id="KW-1185">Reference proteome</keyword>
<dbReference type="SUPFAM" id="SSF53850">
    <property type="entry name" value="Periplasmic binding protein-like II"/>
    <property type="match status" value="1"/>
</dbReference>
<dbReference type="Proteomes" id="UP000189800">
    <property type="component" value="Unassembled WGS sequence"/>
</dbReference>
<dbReference type="OrthoDB" id="368476at2"/>
<dbReference type="EMBL" id="MUYU01000008">
    <property type="protein sequence ID" value="OOS24866.1"/>
    <property type="molecule type" value="Genomic_DNA"/>
</dbReference>
<dbReference type="GO" id="GO:0030313">
    <property type="term" value="C:cell envelope"/>
    <property type="evidence" value="ECO:0007669"/>
    <property type="project" value="UniProtKB-SubCell"/>
</dbReference>
<comment type="subcellular location">
    <subcellularLocation>
        <location evidence="1">Cell envelope</location>
    </subcellularLocation>
</comment>
<evidence type="ECO:0000313" key="8">
    <source>
        <dbReference type="Proteomes" id="UP000189800"/>
    </source>
</evidence>
<evidence type="ECO:0000256" key="1">
    <source>
        <dbReference type="ARBA" id="ARBA00004196"/>
    </source>
</evidence>
<feature type="region of interest" description="Disordered" evidence="5">
    <location>
        <begin position="22"/>
        <end position="44"/>
    </location>
</feature>
<proteinExistence type="inferred from homology"/>
<dbReference type="PANTHER" id="PTHR35936:SF35">
    <property type="entry name" value="L-CYSTINE-BINDING PROTEIN TCYJ"/>
    <property type="match status" value="1"/>
</dbReference>